<accession>A0ACC3C4C4</accession>
<keyword evidence="2" id="KW-1185">Reference proteome</keyword>
<organism evidence="1 2">
    <name type="scientific">Pyropia yezoensis</name>
    <name type="common">Susabi-nori</name>
    <name type="synonym">Porphyra yezoensis</name>
    <dbReference type="NCBI Taxonomy" id="2788"/>
    <lineage>
        <taxon>Eukaryota</taxon>
        <taxon>Rhodophyta</taxon>
        <taxon>Bangiophyceae</taxon>
        <taxon>Bangiales</taxon>
        <taxon>Bangiaceae</taxon>
        <taxon>Pyropia</taxon>
    </lineage>
</organism>
<evidence type="ECO:0000313" key="1">
    <source>
        <dbReference type="EMBL" id="KAK1865050.1"/>
    </source>
</evidence>
<dbReference type="EMBL" id="CM020619">
    <property type="protein sequence ID" value="KAK1865050.1"/>
    <property type="molecule type" value="Genomic_DNA"/>
</dbReference>
<comment type="caution">
    <text evidence="1">The sequence shown here is derived from an EMBL/GenBank/DDBJ whole genome shotgun (WGS) entry which is preliminary data.</text>
</comment>
<name>A0ACC3C4C4_PYRYE</name>
<protein>
    <submittedName>
        <fullName evidence="1">Uncharacterized protein</fullName>
    </submittedName>
</protein>
<dbReference type="Proteomes" id="UP000798662">
    <property type="component" value="Chromosome 2"/>
</dbReference>
<proteinExistence type="predicted"/>
<evidence type="ECO:0000313" key="2">
    <source>
        <dbReference type="Proteomes" id="UP000798662"/>
    </source>
</evidence>
<reference evidence="1" key="1">
    <citation type="submission" date="2019-11" db="EMBL/GenBank/DDBJ databases">
        <title>Nori genome reveals adaptations in red seaweeds to the harsh intertidal environment.</title>
        <authorList>
            <person name="Wang D."/>
            <person name="Mao Y."/>
        </authorList>
    </citation>
    <scope>NUCLEOTIDE SEQUENCE</scope>
    <source>
        <tissue evidence="1">Gametophyte</tissue>
    </source>
</reference>
<sequence>MATPLTPALAALFSGLPAAPPSLSPWLRAAALAAGHVAAGTNVPAVVAALAAVPPARAAAAYELALVQTVVFAGFPRVLHAAAAVEQAGLVPGGRGRVDGGGAGAAAATAPASPASSSEVTSASAAAAVGAAAAGGVGAVAADGAAAAKGAAIFDAIYGSAGGRVRSRIAGFSPALERWVVEFGYGTVLSGADVEPGGGGGGGGRGLGDSLSLGPSPPSLMAADAAPTATAATTTATTATTATTTTAAADAAVPLSPPPPRAARW</sequence>
<gene>
    <name evidence="1" type="ORF">I4F81_007585</name>
</gene>